<dbReference type="RefSeq" id="WP_247992428.1">
    <property type="nucleotide sequence ID" value="NZ_CP096019.1"/>
</dbReference>
<keyword evidence="3" id="KW-1185">Reference proteome</keyword>
<dbReference type="GeneID" id="71927789"/>
<accession>A0A8U0A029</accession>
<sequence length="68" mass="8155">MRIYSSGLERRIDRLHRALRAFFVREPWTLVIHPSVATELTHETRSTRDIEPFNRRSRKDDEDGDCSR</sequence>
<evidence type="ECO:0000313" key="2">
    <source>
        <dbReference type="EMBL" id="UPM41748.1"/>
    </source>
</evidence>
<reference evidence="2" key="1">
    <citation type="submission" date="2022-04" db="EMBL/GenBank/DDBJ databases">
        <title>Halocatena sp. nov., isolated from a salt lake.</title>
        <authorList>
            <person name="Cui H.-L."/>
        </authorList>
    </citation>
    <scope>NUCLEOTIDE SEQUENCE</scope>
    <source>
        <strain evidence="2">AD-1</strain>
    </source>
</reference>
<dbReference type="KEGG" id="haad:MW046_07040"/>
<name>A0A8U0A029_9EURY</name>
<proteinExistence type="predicted"/>
<dbReference type="EMBL" id="CP096019">
    <property type="protein sequence ID" value="UPM41748.1"/>
    <property type="molecule type" value="Genomic_DNA"/>
</dbReference>
<dbReference type="Proteomes" id="UP000831768">
    <property type="component" value="Chromosome"/>
</dbReference>
<dbReference type="AlphaFoldDB" id="A0A8U0A029"/>
<evidence type="ECO:0000256" key="1">
    <source>
        <dbReference type="SAM" id="MobiDB-lite"/>
    </source>
</evidence>
<organism evidence="2 3">
    <name type="scientific">Halocatena salina</name>
    <dbReference type="NCBI Taxonomy" id="2934340"/>
    <lineage>
        <taxon>Archaea</taxon>
        <taxon>Methanobacteriati</taxon>
        <taxon>Methanobacteriota</taxon>
        <taxon>Stenosarchaea group</taxon>
        <taxon>Halobacteria</taxon>
        <taxon>Halobacteriales</taxon>
        <taxon>Natronomonadaceae</taxon>
        <taxon>Halocatena</taxon>
    </lineage>
</organism>
<protein>
    <submittedName>
        <fullName evidence="2">Uncharacterized protein</fullName>
    </submittedName>
</protein>
<evidence type="ECO:0000313" key="3">
    <source>
        <dbReference type="Proteomes" id="UP000831768"/>
    </source>
</evidence>
<feature type="region of interest" description="Disordered" evidence="1">
    <location>
        <begin position="41"/>
        <end position="68"/>
    </location>
</feature>
<gene>
    <name evidence="2" type="ORF">MW046_07040</name>
</gene>